<dbReference type="Proteomes" id="UP000663836">
    <property type="component" value="Unassembled WGS sequence"/>
</dbReference>
<feature type="non-terminal residue" evidence="1">
    <location>
        <position position="1"/>
    </location>
</feature>
<feature type="non-terminal residue" evidence="1">
    <location>
        <position position="72"/>
    </location>
</feature>
<dbReference type="EMBL" id="CAJOBD010058316">
    <property type="protein sequence ID" value="CAF4374430.1"/>
    <property type="molecule type" value="Genomic_DNA"/>
</dbReference>
<dbReference type="AlphaFoldDB" id="A0A820MI05"/>
<proteinExistence type="predicted"/>
<gene>
    <name evidence="1" type="ORF">JBS370_LOCUS42643</name>
</gene>
<organism evidence="1 2">
    <name type="scientific">Rotaria sordida</name>
    <dbReference type="NCBI Taxonomy" id="392033"/>
    <lineage>
        <taxon>Eukaryota</taxon>
        <taxon>Metazoa</taxon>
        <taxon>Spiralia</taxon>
        <taxon>Gnathifera</taxon>
        <taxon>Rotifera</taxon>
        <taxon>Eurotatoria</taxon>
        <taxon>Bdelloidea</taxon>
        <taxon>Philodinida</taxon>
        <taxon>Philodinidae</taxon>
        <taxon>Rotaria</taxon>
    </lineage>
</organism>
<comment type="caution">
    <text evidence="1">The sequence shown here is derived from an EMBL/GenBank/DDBJ whole genome shotgun (WGS) entry which is preliminary data.</text>
</comment>
<sequence length="72" mass="8402">PIRRFIHVDDENLTAIQTINSRVQRSNQSSYITEDVRKMSLDYPELINFMTNIARDKKDNGSGIRISLNKYT</sequence>
<accession>A0A820MI05</accession>
<protein>
    <submittedName>
        <fullName evidence="1">Uncharacterized protein</fullName>
    </submittedName>
</protein>
<name>A0A820MI05_9BILA</name>
<evidence type="ECO:0000313" key="1">
    <source>
        <dbReference type="EMBL" id="CAF4374430.1"/>
    </source>
</evidence>
<evidence type="ECO:0000313" key="2">
    <source>
        <dbReference type="Proteomes" id="UP000663836"/>
    </source>
</evidence>
<reference evidence="1" key="1">
    <citation type="submission" date="2021-02" db="EMBL/GenBank/DDBJ databases">
        <authorList>
            <person name="Nowell W R."/>
        </authorList>
    </citation>
    <scope>NUCLEOTIDE SEQUENCE</scope>
</reference>